<reference evidence="13 14" key="1">
    <citation type="submission" date="2015-04" db="EMBL/GenBank/DDBJ databases">
        <title>Draft Genome Sequence of the Novel Agar-Digesting Marine Bacterium Q1.</title>
        <authorList>
            <person name="Li Y."/>
            <person name="Li D."/>
            <person name="Chen G."/>
            <person name="Du Z."/>
        </authorList>
    </citation>
    <scope>NUCLEOTIDE SEQUENCE [LARGE SCALE GENOMIC DNA]</scope>
    <source>
        <strain evidence="13 14">Q1</strain>
    </source>
</reference>
<dbReference type="EMBL" id="LAZL01000010">
    <property type="protein sequence ID" value="KMT65664.1"/>
    <property type="molecule type" value="Genomic_DNA"/>
</dbReference>
<dbReference type="GO" id="GO:0005829">
    <property type="term" value="C:cytosol"/>
    <property type="evidence" value="ECO:0007669"/>
    <property type="project" value="TreeGrafter"/>
</dbReference>
<evidence type="ECO:0000256" key="8">
    <source>
        <dbReference type="ARBA" id="ARBA00022842"/>
    </source>
</evidence>
<dbReference type="Pfam" id="PF03453">
    <property type="entry name" value="MoeA_N"/>
    <property type="match status" value="1"/>
</dbReference>
<evidence type="ECO:0000256" key="4">
    <source>
        <dbReference type="ARBA" id="ARBA00010763"/>
    </source>
</evidence>
<dbReference type="RefSeq" id="WP_048691500.1">
    <property type="nucleotide sequence ID" value="NZ_KQ130487.1"/>
</dbReference>
<keyword evidence="6 11" id="KW-0808">Transferase</keyword>
<dbReference type="GO" id="GO:0061599">
    <property type="term" value="F:molybdopterin molybdotransferase activity"/>
    <property type="evidence" value="ECO:0007669"/>
    <property type="project" value="UniProtKB-UniRule"/>
</dbReference>
<dbReference type="Gene3D" id="2.40.340.10">
    <property type="entry name" value="MoeA, C-terminal, domain IV"/>
    <property type="match status" value="1"/>
</dbReference>
<evidence type="ECO:0000256" key="1">
    <source>
        <dbReference type="ARBA" id="ARBA00001946"/>
    </source>
</evidence>
<keyword evidence="5 11" id="KW-0500">Molybdenum</keyword>
<dbReference type="InterPro" id="IPR036688">
    <property type="entry name" value="MoeA_C_domain_IV_sf"/>
</dbReference>
<comment type="pathway">
    <text evidence="3 11">Cofactor biosynthesis; molybdopterin biosynthesis.</text>
</comment>
<keyword evidence="8 11" id="KW-0460">Magnesium</keyword>
<dbReference type="SUPFAM" id="SSF53218">
    <property type="entry name" value="Molybdenum cofactor biosynthesis proteins"/>
    <property type="match status" value="1"/>
</dbReference>
<evidence type="ECO:0000256" key="7">
    <source>
        <dbReference type="ARBA" id="ARBA00022723"/>
    </source>
</evidence>
<dbReference type="InterPro" id="IPR001453">
    <property type="entry name" value="MoaB/Mog_dom"/>
</dbReference>
<dbReference type="InterPro" id="IPR005110">
    <property type="entry name" value="MoeA_linker/N"/>
</dbReference>
<dbReference type="NCBIfam" id="NF045515">
    <property type="entry name" value="Glp_gephyrin"/>
    <property type="match status" value="1"/>
</dbReference>
<dbReference type="PANTHER" id="PTHR10192">
    <property type="entry name" value="MOLYBDOPTERIN BIOSYNTHESIS PROTEIN"/>
    <property type="match status" value="1"/>
</dbReference>
<dbReference type="InterPro" id="IPR038987">
    <property type="entry name" value="MoeA-like"/>
</dbReference>
<dbReference type="Gene3D" id="3.40.980.10">
    <property type="entry name" value="MoaB/Mog-like domain"/>
    <property type="match status" value="1"/>
</dbReference>
<dbReference type="GO" id="GO:0006777">
    <property type="term" value="P:Mo-molybdopterin cofactor biosynthetic process"/>
    <property type="evidence" value="ECO:0007669"/>
    <property type="project" value="UniProtKB-UniRule"/>
</dbReference>
<dbReference type="GO" id="GO:0046872">
    <property type="term" value="F:metal ion binding"/>
    <property type="evidence" value="ECO:0007669"/>
    <property type="project" value="UniProtKB-UniRule"/>
</dbReference>
<dbReference type="OrthoDB" id="9804758at2"/>
<dbReference type="SUPFAM" id="SSF63867">
    <property type="entry name" value="MoeA C-terminal domain-like"/>
    <property type="match status" value="1"/>
</dbReference>
<dbReference type="SUPFAM" id="SSF63882">
    <property type="entry name" value="MoeA N-terminal region -like"/>
    <property type="match status" value="1"/>
</dbReference>
<evidence type="ECO:0000256" key="5">
    <source>
        <dbReference type="ARBA" id="ARBA00022505"/>
    </source>
</evidence>
<dbReference type="Pfam" id="PF00994">
    <property type="entry name" value="MoCF_biosynth"/>
    <property type="match status" value="1"/>
</dbReference>
<comment type="cofactor">
    <cofactor evidence="1 11">
        <name>Mg(2+)</name>
        <dbReference type="ChEBI" id="CHEBI:18420"/>
    </cofactor>
</comment>
<evidence type="ECO:0000313" key="13">
    <source>
        <dbReference type="EMBL" id="KMT65664.1"/>
    </source>
</evidence>
<comment type="caution">
    <text evidence="13">The sequence shown here is derived from an EMBL/GenBank/DDBJ whole genome shotgun (WGS) entry which is preliminary data.</text>
</comment>
<organism evidence="13 14">
    <name type="scientific">Catenovulum maritimum</name>
    <dbReference type="NCBI Taxonomy" id="1513271"/>
    <lineage>
        <taxon>Bacteria</taxon>
        <taxon>Pseudomonadati</taxon>
        <taxon>Pseudomonadota</taxon>
        <taxon>Gammaproteobacteria</taxon>
        <taxon>Alteromonadales</taxon>
        <taxon>Alteromonadaceae</taxon>
        <taxon>Catenovulum</taxon>
    </lineage>
</organism>
<dbReference type="SMART" id="SM00852">
    <property type="entry name" value="MoCF_biosynth"/>
    <property type="match status" value="1"/>
</dbReference>
<dbReference type="PATRIC" id="fig|1513271.3.peg.1670"/>
<dbReference type="STRING" id="1513271.XM47_08195"/>
<evidence type="ECO:0000256" key="3">
    <source>
        <dbReference type="ARBA" id="ARBA00005046"/>
    </source>
</evidence>
<evidence type="ECO:0000256" key="9">
    <source>
        <dbReference type="ARBA" id="ARBA00023150"/>
    </source>
</evidence>
<gene>
    <name evidence="13" type="ORF">XM47_08195</name>
</gene>
<evidence type="ECO:0000259" key="12">
    <source>
        <dbReference type="SMART" id="SM00852"/>
    </source>
</evidence>
<dbReference type="NCBIfam" id="TIGR00177">
    <property type="entry name" value="molyb_syn"/>
    <property type="match status" value="1"/>
</dbReference>
<accession>A0A0J8GWJ1</accession>
<dbReference type="CDD" id="cd00887">
    <property type="entry name" value="MoeA"/>
    <property type="match status" value="1"/>
</dbReference>
<evidence type="ECO:0000256" key="2">
    <source>
        <dbReference type="ARBA" id="ARBA00002901"/>
    </source>
</evidence>
<proteinExistence type="inferred from homology"/>
<dbReference type="InterPro" id="IPR036135">
    <property type="entry name" value="MoeA_linker/N_sf"/>
</dbReference>
<dbReference type="Gene3D" id="3.90.105.10">
    <property type="entry name" value="Molybdopterin biosynthesis moea protein, domain 2"/>
    <property type="match status" value="1"/>
</dbReference>
<dbReference type="UniPathway" id="UPA00344"/>
<protein>
    <recommendedName>
        <fullName evidence="11">Molybdopterin molybdenumtransferase</fullName>
        <ecNumber evidence="11">2.10.1.1</ecNumber>
    </recommendedName>
</protein>
<name>A0A0J8GWJ1_9ALTE</name>
<keyword evidence="7 11" id="KW-0479">Metal-binding</keyword>
<dbReference type="Pfam" id="PF03454">
    <property type="entry name" value="MoeA_C"/>
    <property type="match status" value="1"/>
</dbReference>
<dbReference type="Proteomes" id="UP000037600">
    <property type="component" value="Unassembled WGS sequence"/>
</dbReference>
<dbReference type="PANTHER" id="PTHR10192:SF5">
    <property type="entry name" value="GEPHYRIN"/>
    <property type="match status" value="1"/>
</dbReference>
<dbReference type="EC" id="2.10.1.1" evidence="11"/>
<keyword evidence="14" id="KW-1185">Reference proteome</keyword>
<keyword evidence="9 11" id="KW-0501">Molybdenum cofactor biosynthesis</keyword>
<feature type="domain" description="MoaB/Mog" evidence="12">
    <location>
        <begin position="183"/>
        <end position="320"/>
    </location>
</feature>
<comment type="catalytic activity">
    <reaction evidence="10">
        <text>adenylyl-molybdopterin + molybdate = Mo-molybdopterin + AMP + H(+)</text>
        <dbReference type="Rhea" id="RHEA:35047"/>
        <dbReference type="ChEBI" id="CHEBI:15378"/>
        <dbReference type="ChEBI" id="CHEBI:36264"/>
        <dbReference type="ChEBI" id="CHEBI:62727"/>
        <dbReference type="ChEBI" id="CHEBI:71302"/>
        <dbReference type="ChEBI" id="CHEBI:456215"/>
        <dbReference type="EC" id="2.10.1.1"/>
    </reaction>
</comment>
<evidence type="ECO:0000256" key="6">
    <source>
        <dbReference type="ARBA" id="ARBA00022679"/>
    </source>
</evidence>
<comment type="function">
    <text evidence="2 11">Catalyzes the insertion of molybdate into adenylated molybdopterin with the concomitant release of AMP.</text>
</comment>
<evidence type="ECO:0000313" key="14">
    <source>
        <dbReference type="Proteomes" id="UP000037600"/>
    </source>
</evidence>
<comment type="similarity">
    <text evidence="4 11">Belongs to the MoeA family.</text>
</comment>
<dbReference type="AlphaFoldDB" id="A0A0J8GWJ1"/>
<dbReference type="FunFam" id="3.40.980.10:FF:000004">
    <property type="entry name" value="Molybdopterin molybdenumtransferase"/>
    <property type="match status" value="1"/>
</dbReference>
<dbReference type="InterPro" id="IPR036425">
    <property type="entry name" value="MoaB/Mog-like_dom_sf"/>
</dbReference>
<evidence type="ECO:0000256" key="11">
    <source>
        <dbReference type="RuleBase" id="RU365090"/>
    </source>
</evidence>
<dbReference type="InterPro" id="IPR005111">
    <property type="entry name" value="MoeA_C_domain_IV"/>
</dbReference>
<dbReference type="Gene3D" id="2.170.190.11">
    <property type="entry name" value="Molybdopterin biosynthesis moea protein, domain 3"/>
    <property type="match status" value="1"/>
</dbReference>
<sequence>MNCDCNTNGLMPLEQAKKLMLDNIQPVTETEVLGLESVNHRILAEDLHSTINVPPADNSAMDGYALHISELNETEFELVGIAYAGAPFDGVVKPGQCIRIMTGAVLPKGANSVVMQENVTVNSATVKIEVPTQLGENIRKAGSDIQRGQIILSKHKRLTPVDIGLIASVGLSKVSVFRKIKVGIFSTGDELVKPGNVLDSGQIYDSNRYMLKAMLEEMKLIVVDKGQIPDKAELIKQTFLELSQECDAIISSGGVSVGDADYTKDVIDEVGQVNFWKIAIKPGKPFAYGKIGNAEFFGLPGNPVSAVVTFEKIAKLGLEKLMAKSTQEKLELELPLIGNLRKKPGRTDFQRGKLISENGVLVGVASSGKQNSGVLSSLAQADCYIVLAQDDANASEGEVVKVQLK</sequence>
<evidence type="ECO:0000256" key="10">
    <source>
        <dbReference type="ARBA" id="ARBA00047317"/>
    </source>
</evidence>